<reference evidence="12" key="1">
    <citation type="submission" date="2002-09" db="EMBL/GenBank/DDBJ databases">
        <title>Oryza sativa nipponbare(GA3) genomic DNA, chromosome 7, BAC clone:B1029H08.</title>
        <authorList>
            <person name="Sasaki T."/>
            <person name="Matsumoto T."/>
            <person name="Katayose Y."/>
        </authorList>
    </citation>
    <scope>NUCLEOTIDE SEQUENCE</scope>
</reference>
<feature type="compositionally biased region" description="Gly residues" evidence="8">
    <location>
        <begin position="23"/>
        <end position="33"/>
    </location>
</feature>
<dbReference type="PROSITE" id="PS50811">
    <property type="entry name" value="WRKY"/>
    <property type="match status" value="1"/>
</dbReference>
<feature type="domain" description="WRKY" evidence="9">
    <location>
        <begin position="1361"/>
        <end position="1425"/>
    </location>
</feature>
<dbReference type="InterPro" id="IPR003657">
    <property type="entry name" value="WRKY_dom"/>
</dbReference>
<keyword evidence="2" id="KW-0433">Leucine-rich repeat</keyword>
<dbReference type="InterPro" id="IPR003340">
    <property type="entry name" value="B3_DNA-bd"/>
</dbReference>
<evidence type="ECO:0000256" key="5">
    <source>
        <dbReference type="ARBA" id="ARBA00023125"/>
    </source>
</evidence>
<dbReference type="InterPro" id="IPR002182">
    <property type="entry name" value="NB-ARC"/>
</dbReference>
<dbReference type="Gene3D" id="1.10.10.10">
    <property type="entry name" value="Winged helix-like DNA-binding domain superfamily/Winged helix DNA-binding domain"/>
    <property type="match status" value="1"/>
</dbReference>
<dbReference type="SMART" id="SM00774">
    <property type="entry name" value="WRKY"/>
    <property type="match status" value="1"/>
</dbReference>
<dbReference type="Pfam" id="PF03106">
    <property type="entry name" value="WRKY"/>
    <property type="match status" value="1"/>
</dbReference>
<evidence type="ECO:0000259" key="9">
    <source>
        <dbReference type="PROSITE" id="PS50811"/>
    </source>
</evidence>
<evidence type="ECO:0000256" key="7">
    <source>
        <dbReference type="ARBA" id="ARBA00023242"/>
    </source>
</evidence>
<feature type="compositionally biased region" description="Basic and acidic residues" evidence="8">
    <location>
        <begin position="1457"/>
        <end position="1466"/>
    </location>
</feature>
<dbReference type="GO" id="GO:0005634">
    <property type="term" value="C:nucleus"/>
    <property type="evidence" value="ECO:0007669"/>
    <property type="project" value="UniProtKB-SubCell"/>
</dbReference>
<sequence>MEPGSSSREGEQQEPANERLTATGGGGGGGGGSPVSDQELSDGEEVSDGEYQAGDDFSGYAVRGRGFVEKEHIFDKVVTPSDVGNLGRLVIPWQHAECYFPRDVPANEREGVVLRFEDDAGNSWRFLYRGSSLTLGWSHFFRKNRLDAGDMVSFYRGASEATRDRLFIHSKRRMHILPTLGYSDPQVHINRLFQLLVRVRTMVSSFGKSGSPSPPNSPLPTVQNFTYKALKDCLQDLHYYSLLSMMGRNHKSQSTSAKIRDTIPTLDALIQLRSLSDPVFRIPAAATSHCILLCRGVLGIMGFLCSDENMKEDHRMLQVPAFDDLNYSAQDKITRMKEQTMPSSLADPIYLLPTAIRNLLYLDLSNCSDIVQLPPSLGSSLHMLSALNLSCCYSLRALPDSLVCLYDLQILLLSFCHNLQNLPVSFGDLSNLRLLDLSGCRSLRLFPSSFVNLGSLENLNLSDCIRLMGIPQNFEDLQKLEYLNFAGCYRVDLPVYCLTNLVNLKCLTLSNHTDIKDFPYSFTDLKRHLYLSRWWKYNWVHTQCNLKSYRCHQQRIINSLLSDGSDEGDITSEQSLTSICIFGERGTGKTELLHEIYNDQKILEGFHLRIWINMCDKKRLLEKIIEFTACAYCYDAPSSILEETVREELNGKRFLLVLNDADIENQCFWTDVWKVSNVGAAGSALIVTTRSKEVASLFGAMKPYYMNPLSKEECFMVFQEHADCGFDINNDHELTKVGWKIVEKCGGNLLCMKALSGLLWHSKTALSEIDSLVGGIVPALRLCYDLLPSHLKQCFKFCSLFPKDYVFVKHHIIQLWISQGFVYPEEDSQPEDTGLQYFNEFLCRSFFQHCPFSNDHEDKFVMHELFHDLARSVSKDESFSSEEPFFSLPENICHLSLVISDSNTVVLTKEHRHLQSLMVVRRSATEYSSSFVPLLKILGLNDLLMKCGFLRALNLSCTTIVDLPGSIGRMKHLRFLAMNNTKIKSLPTEIGQLNTLQTLELKDCCCLIELPESTKNLMKLRHLDVQKEPGNIHVGMPSGLGQLTDLQTLTVFNIGDDLSHCSIRDLKNLSGLRGHVHITGLQNITAGDDAKEANLVGKQFLQALTLEWCCSSEEMEDESDKEIANQVLQNLQPNTSIQELAIQNYPGNSFPNWIKDSGLCMLVSITIDNSQDCNEIPYLGDLPCLKFLFIQKMYAVENFGQRSNSLTTDGKHAPGFPSLEILNLWEMYSLQFWNGTRYGDFPQLRALSEFPSLKSLKIEGFQKLKSVSFCPEMPLLQKLEISDCKELVSIDAPLLSVSNLKVVRCPKLHFGGSWLEGCLMWEEFKRKVDVPKTIVSDPYCSFFFLIHRDKCTIKYLLVNTMKDDGWNWIKYGQKDIIGSKYQRSYLRCNQMHSTGCKARKIVEPSNDDLNIWLVTYIYEHNHQQRAGPTDEPLPSGQHVQLATTRKRKEFDASNDEMTPKKQFSEQ</sequence>
<dbReference type="GO" id="GO:0043531">
    <property type="term" value="F:ADP binding"/>
    <property type="evidence" value="ECO:0007669"/>
    <property type="project" value="InterPro"/>
</dbReference>
<dbReference type="SUPFAM" id="SSF118290">
    <property type="entry name" value="WRKY DNA-binding domain"/>
    <property type="match status" value="1"/>
</dbReference>
<evidence type="ECO:0000256" key="1">
    <source>
        <dbReference type="ARBA" id="ARBA00004123"/>
    </source>
</evidence>
<reference evidence="13" key="4">
    <citation type="journal article" date="2008" name="Nucleic Acids Res.">
        <title>The rice annotation project database (RAP-DB): 2008 update.</title>
        <authorList>
            <consortium name="The rice annotation project (RAP)"/>
        </authorList>
    </citation>
    <scope>GENOME REANNOTATION</scope>
    <source>
        <strain evidence="13">cv. Nipponbare</strain>
    </source>
</reference>
<dbReference type="SUPFAM" id="SSF101936">
    <property type="entry name" value="DNA-binding pseudobarrel domain"/>
    <property type="match status" value="1"/>
</dbReference>
<comment type="subcellular location">
    <subcellularLocation>
        <location evidence="1">Nucleus</location>
    </subcellularLocation>
</comment>
<evidence type="ECO:0000313" key="13">
    <source>
        <dbReference type="Proteomes" id="UP000000763"/>
    </source>
</evidence>
<dbReference type="InterPro" id="IPR032675">
    <property type="entry name" value="LRR_dom_sf"/>
</dbReference>
<protein>
    <submittedName>
        <fullName evidence="11">Disease resistance protein</fullName>
    </submittedName>
</protein>
<organism evidence="11 13">
    <name type="scientific">Oryza sativa subsp. japonica</name>
    <name type="common">Rice</name>
    <dbReference type="NCBI Taxonomy" id="39947"/>
    <lineage>
        <taxon>Eukaryota</taxon>
        <taxon>Viridiplantae</taxon>
        <taxon>Streptophyta</taxon>
        <taxon>Embryophyta</taxon>
        <taxon>Tracheophyta</taxon>
        <taxon>Spermatophyta</taxon>
        <taxon>Magnoliopsida</taxon>
        <taxon>Liliopsida</taxon>
        <taxon>Poales</taxon>
        <taxon>Poaceae</taxon>
        <taxon>BOP clade</taxon>
        <taxon>Oryzoideae</taxon>
        <taxon>Oryzeae</taxon>
        <taxon>Oryzinae</taxon>
        <taxon>Oryza</taxon>
        <taxon>Oryza sativa</taxon>
    </lineage>
</organism>
<dbReference type="EMBL" id="AP005673">
    <property type="protein sequence ID" value="BAD31615.1"/>
    <property type="molecule type" value="Genomic_DNA"/>
</dbReference>
<dbReference type="Pfam" id="PF25019">
    <property type="entry name" value="LRR_R13L1-DRL21"/>
    <property type="match status" value="1"/>
</dbReference>
<feature type="region of interest" description="Disordered" evidence="8">
    <location>
        <begin position="1"/>
        <end position="57"/>
    </location>
</feature>
<feature type="domain" description="TF-B3" evidence="10">
    <location>
        <begin position="74"/>
        <end position="172"/>
    </location>
</feature>
<dbReference type="PROSITE" id="PS50863">
    <property type="entry name" value="B3"/>
    <property type="match status" value="1"/>
</dbReference>
<keyword evidence="5" id="KW-0238">DNA-binding</keyword>
<name>Q6YU44_ORYSJ</name>
<dbReference type="HOGENOM" id="CLU_257267_0_0_1"/>
<dbReference type="PRINTS" id="PR00364">
    <property type="entry name" value="DISEASERSIST"/>
</dbReference>
<dbReference type="Pfam" id="PF00931">
    <property type="entry name" value="NB-ARC"/>
    <property type="match status" value="1"/>
</dbReference>
<dbReference type="PANTHER" id="PTHR36766">
    <property type="entry name" value="PLANT BROAD-SPECTRUM MILDEW RESISTANCE PROTEIN RPW8"/>
    <property type="match status" value="1"/>
</dbReference>
<reference evidence="11" key="2">
    <citation type="submission" date="2002-11" db="EMBL/GenBank/DDBJ databases">
        <title>Oryza sativa nipponbare(GA3) genomic DNA, chromosome 7, BAC clone:OSJNBb0032G22.</title>
        <authorList>
            <person name="Sasaki T."/>
            <person name="Matsumoto T."/>
            <person name="Katayose Y."/>
        </authorList>
    </citation>
    <scope>NUCLEOTIDE SEQUENCE</scope>
</reference>
<dbReference type="InterPro" id="IPR027417">
    <property type="entry name" value="P-loop_NTPase"/>
</dbReference>
<evidence type="ECO:0000256" key="8">
    <source>
        <dbReference type="SAM" id="MobiDB-lite"/>
    </source>
</evidence>
<evidence type="ECO:0000256" key="4">
    <source>
        <dbReference type="ARBA" id="ARBA00023015"/>
    </source>
</evidence>
<dbReference type="Proteomes" id="UP000000763">
    <property type="component" value="Chromosome 7"/>
</dbReference>
<feature type="compositionally biased region" description="Acidic residues" evidence="8">
    <location>
        <begin position="39"/>
        <end position="48"/>
    </location>
</feature>
<gene>
    <name evidence="12" type="ORF">B1029H08.2</name>
    <name evidence="11" type="ORF">OSJNBb0032G22.17</name>
</gene>
<dbReference type="SUPFAM" id="SSF52540">
    <property type="entry name" value="P-loop containing nucleoside triphosphate hydrolases"/>
    <property type="match status" value="1"/>
</dbReference>
<dbReference type="Gene3D" id="2.40.330.10">
    <property type="entry name" value="DNA-binding pseudobarrel domain"/>
    <property type="match status" value="1"/>
</dbReference>
<dbReference type="PANTHER" id="PTHR36766:SF55">
    <property type="entry name" value="OS11G0492900 PROTEIN"/>
    <property type="match status" value="1"/>
</dbReference>
<evidence type="ECO:0000256" key="3">
    <source>
        <dbReference type="ARBA" id="ARBA00022821"/>
    </source>
</evidence>
<keyword evidence="3" id="KW-0611">Plant defense</keyword>
<keyword evidence="6" id="KW-0804">Transcription</keyword>
<dbReference type="GO" id="GO:0003700">
    <property type="term" value="F:DNA-binding transcription factor activity"/>
    <property type="evidence" value="ECO:0007669"/>
    <property type="project" value="InterPro"/>
</dbReference>
<evidence type="ECO:0000259" key="10">
    <source>
        <dbReference type="PROSITE" id="PS50863"/>
    </source>
</evidence>
<dbReference type="SUPFAM" id="SSF52047">
    <property type="entry name" value="RNI-like"/>
    <property type="match status" value="1"/>
</dbReference>
<dbReference type="InterPro" id="IPR015300">
    <property type="entry name" value="DNA-bd_pseudobarrel_sf"/>
</dbReference>
<dbReference type="Gene3D" id="3.40.50.300">
    <property type="entry name" value="P-loop containing nucleotide triphosphate hydrolases"/>
    <property type="match status" value="1"/>
</dbReference>
<dbReference type="SUPFAM" id="SSF52058">
    <property type="entry name" value="L domain-like"/>
    <property type="match status" value="1"/>
</dbReference>
<evidence type="ECO:0000256" key="2">
    <source>
        <dbReference type="ARBA" id="ARBA00022614"/>
    </source>
</evidence>
<keyword evidence="4" id="KW-0805">Transcription regulation</keyword>
<dbReference type="InterPro" id="IPR036576">
    <property type="entry name" value="WRKY_dom_sf"/>
</dbReference>
<dbReference type="InterPro" id="IPR056789">
    <property type="entry name" value="LRR_R13L1-DRL21"/>
</dbReference>
<dbReference type="GO" id="GO:0043565">
    <property type="term" value="F:sequence-specific DNA binding"/>
    <property type="evidence" value="ECO:0007669"/>
    <property type="project" value="InterPro"/>
</dbReference>
<dbReference type="SMART" id="SM01019">
    <property type="entry name" value="B3"/>
    <property type="match status" value="1"/>
</dbReference>
<dbReference type="InterPro" id="IPR036388">
    <property type="entry name" value="WH-like_DNA-bd_sf"/>
</dbReference>
<dbReference type="Gene3D" id="3.80.10.10">
    <property type="entry name" value="Ribonuclease Inhibitor"/>
    <property type="match status" value="2"/>
</dbReference>
<evidence type="ECO:0000313" key="11">
    <source>
        <dbReference type="EMBL" id="BAC84623.1"/>
    </source>
</evidence>
<dbReference type="EMBL" id="AP005880">
    <property type="protein sequence ID" value="BAC84623.1"/>
    <property type="molecule type" value="Genomic_DNA"/>
</dbReference>
<reference evidence="13" key="3">
    <citation type="journal article" date="2005" name="Nature">
        <title>The map-based sequence of the rice genome.</title>
        <authorList>
            <consortium name="International rice genome sequencing project (IRGSP)"/>
            <person name="Matsumoto T."/>
            <person name="Wu J."/>
            <person name="Kanamori H."/>
            <person name="Katayose Y."/>
            <person name="Fujisawa M."/>
            <person name="Namiki N."/>
            <person name="Mizuno H."/>
            <person name="Yamamoto K."/>
            <person name="Antonio B.A."/>
            <person name="Baba T."/>
            <person name="Sakata K."/>
            <person name="Nagamura Y."/>
            <person name="Aoki H."/>
            <person name="Arikawa K."/>
            <person name="Arita K."/>
            <person name="Bito T."/>
            <person name="Chiden Y."/>
            <person name="Fujitsuka N."/>
            <person name="Fukunaka R."/>
            <person name="Hamada M."/>
            <person name="Harada C."/>
            <person name="Hayashi A."/>
            <person name="Hijishita S."/>
            <person name="Honda M."/>
            <person name="Hosokawa S."/>
            <person name="Ichikawa Y."/>
            <person name="Idonuma A."/>
            <person name="Iijima M."/>
            <person name="Ikeda M."/>
            <person name="Ikeno M."/>
            <person name="Ito K."/>
            <person name="Ito S."/>
            <person name="Ito T."/>
            <person name="Ito Y."/>
            <person name="Ito Y."/>
            <person name="Iwabuchi A."/>
            <person name="Kamiya K."/>
            <person name="Karasawa W."/>
            <person name="Kurita K."/>
            <person name="Katagiri S."/>
            <person name="Kikuta A."/>
            <person name="Kobayashi H."/>
            <person name="Kobayashi N."/>
            <person name="Machita K."/>
            <person name="Maehara T."/>
            <person name="Masukawa M."/>
            <person name="Mizubayashi T."/>
            <person name="Mukai Y."/>
            <person name="Nagasaki H."/>
            <person name="Nagata Y."/>
            <person name="Naito S."/>
            <person name="Nakashima M."/>
            <person name="Nakama Y."/>
            <person name="Nakamichi Y."/>
            <person name="Nakamura M."/>
            <person name="Meguro A."/>
            <person name="Negishi M."/>
            <person name="Ohta I."/>
            <person name="Ohta T."/>
            <person name="Okamoto M."/>
            <person name="Ono N."/>
            <person name="Saji S."/>
            <person name="Sakaguchi M."/>
            <person name="Sakai K."/>
            <person name="Shibata M."/>
            <person name="Shimokawa T."/>
            <person name="Song J."/>
            <person name="Takazaki Y."/>
            <person name="Terasawa K."/>
            <person name="Tsugane M."/>
            <person name="Tsuji K."/>
            <person name="Ueda S."/>
            <person name="Waki K."/>
            <person name="Yamagata H."/>
            <person name="Yamamoto M."/>
            <person name="Yamamoto S."/>
            <person name="Yamane H."/>
            <person name="Yoshiki S."/>
            <person name="Yoshihara R."/>
            <person name="Yukawa K."/>
            <person name="Zhong H."/>
            <person name="Yano M."/>
            <person name="Yuan Q."/>
            <person name="Ouyang S."/>
            <person name="Liu J."/>
            <person name="Jones K.M."/>
            <person name="Gansberger K."/>
            <person name="Moffat K."/>
            <person name="Hill J."/>
            <person name="Bera J."/>
            <person name="Fadrosh D."/>
            <person name="Jin S."/>
            <person name="Johri S."/>
            <person name="Kim M."/>
            <person name="Overton L."/>
            <person name="Reardon M."/>
            <person name="Tsitrin T."/>
            <person name="Vuong H."/>
            <person name="Weaver B."/>
            <person name="Ciecko A."/>
            <person name="Tallon L."/>
            <person name="Jackson J."/>
            <person name="Pai G."/>
            <person name="Aken S.V."/>
            <person name="Utterback T."/>
            <person name="Reidmuller S."/>
            <person name="Feldblyum T."/>
            <person name="Hsiao J."/>
            <person name="Zismann V."/>
            <person name="Iobst S."/>
            <person name="de Vazeille A.R."/>
            <person name="Buell C.R."/>
            <person name="Ying K."/>
            <person name="Li Y."/>
            <person name="Lu T."/>
            <person name="Huang Y."/>
            <person name="Zhao Q."/>
            <person name="Feng Q."/>
            <person name="Zhang L."/>
            <person name="Zhu J."/>
            <person name="Weng Q."/>
            <person name="Mu J."/>
            <person name="Lu Y."/>
            <person name="Fan D."/>
            <person name="Liu Y."/>
            <person name="Guan J."/>
            <person name="Zhang Y."/>
            <person name="Yu S."/>
            <person name="Liu X."/>
            <person name="Zhang Y."/>
            <person name="Hong G."/>
            <person name="Han B."/>
            <person name="Choisne N."/>
            <person name="Demange N."/>
            <person name="Orjeda G."/>
            <person name="Samain S."/>
            <person name="Cattolico L."/>
            <person name="Pelletier E."/>
            <person name="Couloux A."/>
            <person name="Segurens B."/>
            <person name="Wincker P."/>
            <person name="D'Hont A."/>
            <person name="Scarpelli C."/>
            <person name="Weissenbach J."/>
            <person name="Salanoubat M."/>
            <person name="Quetier F."/>
            <person name="Yu Y."/>
            <person name="Kim H.R."/>
            <person name="Rambo T."/>
            <person name="Currie J."/>
            <person name="Collura K."/>
            <person name="Luo M."/>
            <person name="Yang T."/>
            <person name="Ammiraju J.S.S."/>
            <person name="Engler F."/>
            <person name="Soderlund C."/>
            <person name="Wing R.A."/>
            <person name="Palmer L.E."/>
            <person name="de la Bastide M."/>
            <person name="Spiegel L."/>
            <person name="Nascimento L."/>
            <person name="Zutavern T."/>
            <person name="O'Shaughnessy A."/>
            <person name="Dike S."/>
            <person name="Dedhia N."/>
            <person name="Preston R."/>
            <person name="Balija V."/>
            <person name="McCombie W.R."/>
            <person name="Chow T."/>
            <person name="Chen H."/>
            <person name="Chung M."/>
            <person name="Chen C."/>
            <person name="Shaw J."/>
            <person name="Wu H."/>
            <person name="Hsiao K."/>
            <person name="Chao Y."/>
            <person name="Chu M."/>
            <person name="Cheng C."/>
            <person name="Hour A."/>
            <person name="Lee P."/>
            <person name="Lin S."/>
            <person name="Lin Y."/>
            <person name="Liou J."/>
            <person name="Liu S."/>
            <person name="Hsing Y."/>
            <person name="Raghuvanshi S."/>
            <person name="Mohanty A."/>
            <person name="Bharti A.K."/>
            <person name="Gaur A."/>
            <person name="Gupta V."/>
            <person name="Kumar D."/>
            <person name="Ravi V."/>
            <person name="Vij S."/>
            <person name="Kapur A."/>
            <person name="Khurana P."/>
            <person name="Khurana P."/>
            <person name="Khurana J.P."/>
            <person name="Tyagi A.K."/>
            <person name="Gaikwad K."/>
            <person name="Singh A."/>
            <person name="Dalal V."/>
            <person name="Srivastava S."/>
            <person name="Dixit A."/>
            <person name="Pal A.K."/>
            <person name="Ghazi I.A."/>
            <person name="Yadav M."/>
            <person name="Pandit A."/>
            <person name="Bhargava A."/>
            <person name="Sureshbabu K."/>
            <person name="Batra K."/>
            <person name="Sharma T.R."/>
            <person name="Mohapatra T."/>
            <person name="Singh N.K."/>
            <person name="Messing J."/>
            <person name="Nelson A.B."/>
            <person name="Fuks G."/>
            <person name="Kavchok S."/>
            <person name="Keizer G."/>
            <person name="Linton E."/>
            <person name="Llaca V."/>
            <person name="Song R."/>
            <person name="Tanyolac B."/>
            <person name="Young S."/>
            <person name="Ho-Il K."/>
            <person name="Hahn J.H."/>
            <person name="Sangsakoo G."/>
            <person name="Vanavichit A."/>
            <person name="de Mattos Luiz.A.T."/>
            <person name="Zimmer P.D."/>
            <person name="Malone G."/>
            <person name="Dellagostin O."/>
            <person name="de Oliveira A.C."/>
            <person name="Bevan M."/>
            <person name="Bancroft I."/>
            <person name="Minx P."/>
            <person name="Cordum H."/>
            <person name="Wilson R."/>
            <person name="Cheng Z."/>
            <person name="Jin W."/>
            <person name="Jiang J."/>
            <person name="Leong S.A."/>
            <person name="Iwama H."/>
            <person name="Gojobori T."/>
            <person name="Itoh T."/>
            <person name="Niimura Y."/>
            <person name="Fujii Y."/>
            <person name="Habara T."/>
            <person name="Sakai H."/>
            <person name="Sato Y."/>
            <person name="Wilson G."/>
            <person name="Kumar K."/>
            <person name="McCouch S."/>
            <person name="Juretic N."/>
            <person name="Hoen D."/>
            <person name="Wright S."/>
            <person name="Bruskiewich R."/>
            <person name="Bureau T."/>
            <person name="Miyao A."/>
            <person name="Hirochika H."/>
            <person name="Nishikawa T."/>
            <person name="Kadowaki K."/>
            <person name="Sugiura M."/>
            <person name="Burr B."/>
            <person name="Sasaki T."/>
        </authorList>
    </citation>
    <scope>NUCLEOTIDE SEQUENCE [LARGE SCALE GENOMIC DNA]</scope>
    <source>
        <strain evidence="13">cv. Nipponbare</strain>
    </source>
</reference>
<dbReference type="Pfam" id="PF02362">
    <property type="entry name" value="B3"/>
    <property type="match status" value="1"/>
</dbReference>
<dbReference type="CDD" id="cd10017">
    <property type="entry name" value="B3_DNA"/>
    <property type="match status" value="1"/>
</dbReference>
<dbReference type="GO" id="GO:0006952">
    <property type="term" value="P:defense response"/>
    <property type="evidence" value="ECO:0007669"/>
    <property type="project" value="UniProtKB-KW"/>
</dbReference>
<evidence type="ECO:0000313" key="12">
    <source>
        <dbReference type="EMBL" id="BAD31615.1"/>
    </source>
</evidence>
<dbReference type="InterPro" id="IPR058922">
    <property type="entry name" value="WHD_DRP"/>
</dbReference>
<accession>Q6YU44</accession>
<keyword evidence="7" id="KW-0539">Nucleus</keyword>
<evidence type="ECO:0000256" key="6">
    <source>
        <dbReference type="ARBA" id="ARBA00023163"/>
    </source>
</evidence>
<dbReference type="Gene3D" id="2.20.25.80">
    <property type="entry name" value="WRKY domain"/>
    <property type="match status" value="1"/>
</dbReference>
<feature type="region of interest" description="Disordered" evidence="8">
    <location>
        <begin position="1424"/>
        <end position="1466"/>
    </location>
</feature>
<proteinExistence type="predicted"/>
<dbReference type="Pfam" id="PF23559">
    <property type="entry name" value="WHD_DRP"/>
    <property type="match status" value="1"/>
</dbReference>